<keyword evidence="2 4" id="KW-0560">Oxidoreductase</keyword>
<dbReference type="InterPro" id="IPR036291">
    <property type="entry name" value="NAD(P)-bd_dom_sf"/>
</dbReference>
<evidence type="ECO:0008006" key="9">
    <source>
        <dbReference type="Google" id="ProtNLM"/>
    </source>
</evidence>
<accession>A0ABN5V8E9</accession>
<dbReference type="PANTHER" id="PTHR43761:SF1">
    <property type="entry name" value="D-ISOMER SPECIFIC 2-HYDROXYACID DEHYDROGENASE CATALYTIC DOMAIN-CONTAINING PROTEIN-RELATED"/>
    <property type="match status" value="1"/>
</dbReference>
<dbReference type="InterPro" id="IPR006140">
    <property type="entry name" value="D-isomer_DH_NAD-bd"/>
</dbReference>
<dbReference type="InterPro" id="IPR006139">
    <property type="entry name" value="D-isomer_2_OHA_DH_cat_dom"/>
</dbReference>
<evidence type="ECO:0000256" key="2">
    <source>
        <dbReference type="ARBA" id="ARBA00023002"/>
    </source>
</evidence>
<dbReference type="PANTHER" id="PTHR43761">
    <property type="entry name" value="D-ISOMER SPECIFIC 2-HYDROXYACID DEHYDROGENASE FAMILY PROTEIN (AFU_ORTHOLOGUE AFUA_1G13630)"/>
    <property type="match status" value="1"/>
</dbReference>
<dbReference type="RefSeq" id="WP_286246968.1">
    <property type="nucleotide sequence ID" value="NZ_AP018448.1"/>
</dbReference>
<sequence>MSLASSTEIPARTPAHAGGLLLVGPQQYPGLERERALAEEFGLEFVVAPDRQAFRASIPEATVVMVTPYAPVEAQDFAAMKKCIAVVRYGIGYDNIDVAAARTKGVPVAIVPGAATEEVASHALTMGLLLARRIPAGQSAIAAGQWAGNVGMDTPRFSQLDVAVVGMGRIGRQVARWYAALGTNVRGYDPFATFDSVPAAPLRELLEQSDVVSLHLPLSAETRNLVSTEVIRRMRPRSVLVNVSRGGLVDEAALADALRSGHLAGAGLDTFTTEPLPADHVLRGVPNLVMTPHVAWRSDLAMDALQEAVVLRARQALTGRPLSDLVT</sequence>
<name>A0ABN5V8E9_9ACTN</name>
<dbReference type="PROSITE" id="PS00065">
    <property type="entry name" value="D_2_HYDROXYACID_DH_1"/>
    <property type="match status" value="1"/>
</dbReference>
<proteinExistence type="inferred from homology"/>
<evidence type="ECO:0000256" key="1">
    <source>
        <dbReference type="ARBA" id="ARBA00005854"/>
    </source>
</evidence>
<reference evidence="7 8" key="1">
    <citation type="journal article" date="2010" name="ChemBioChem">
        <title>Cloning and characterization of the biosynthetic gene cluster of 16-membered macrolide antibiotic FD-891: involvement of a dual functional cytochrome P450 monooxygenase catalyzing epoxidation and hydroxylation.</title>
        <authorList>
            <person name="Kudo F."/>
            <person name="Motegi A."/>
            <person name="Mizoue K."/>
            <person name="Eguchi T."/>
        </authorList>
    </citation>
    <scope>NUCLEOTIDE SEQUENCE [LARGE SCALE GENOMIC DNA]</scope>
    <source>
        <strain evidence="7 8">A-8890</strain>
    </source>
</reference>
<dbReference type="InterPro" id="IPR050418">
    <property type="entry name" value="D-iso_2-hydroxyacid_DH_PdxB"/>
</dbReference>
<reference evidence="7 8" key="2">
    <citation type="journal article" date="2023" name="ChemBioChem">
        <title>Acyltransferase Domain Exchange between Two Independent Type I Polyketide Synthases in the Same Producer Strain of Macrolide Antibiotics.</title>
        <authorList>
            <person name="Kudo F."/>
            <person name="Kishikawa K."/>
            <person name="Tsuboi K."/>
            <person name="Kido T."/>
            <person name="Usui T."/>
            <person name="Hashimoto J."/>
            <person name="Shin-Ya K."/>
            <person name="Miyanaga A."/>
            <person name="Eguchi T."/>
        </authorList>
    </citation>
    <scope>NUCLEOTIDE SEQUENCE [LARGE SCALE GENOMIC DNA]</scope>
    <source>
        <strain evidence="7 8">A-8890</strain>
    </source>
</reference>
<evidence type="ECO:0000259" key="6">
    <source>
        <dbReference type="Pfam" id="PF02826"/>
    </source>
</evidence>
<evidence type="ECO:0000313" key="8">
    <source>
        <dbReference type="Proteomes" id="UP001321542"/>
    </source>
</evidence>
<gene>
    <name evidence="7" type="ORF">SGFS_003030</name>
</gene>
<feature type="domain" description="D-isomer specific 2-hydroxyacid dehydrogenase NAD-binding" evidence="6">
    <location>
        <begin position="126"/>
        <end position="295"/>
    </location>
</feature>
<dbReference type="CDD" id="cd05299">
    <property type="entry name" value="CtBP_dh"/>
    <property type="match status" value="1"/>
</dbReference>
<dbReference type="Pfam" id="PF00389">
    <property type="entry name" value="2-Hacid_dh"/>
    <property type="match status" value="1"/>
</dbReference>
<keyword evidence="8" id="KW-1185">Reference proteome</keyword>
<organism evidence="7 8">
    <name type="scientific">Streptomyces graminofaciens</name>
    <dbReference type="NCBI Taxonomy" id="68212"/>
    <lineage>
        <taxon>Bacteria</taxon>
        <taxon>Bacillati</taxon>
        <taxon>Actinomycetota</taxon>
        <taxon>Actinomycetes</taxon>
        <taxon>Kitasatosporales</taxon>
        <taxon>Streptomycetaceae</taxon>
        <taxon>Streptomyces</taxon>
    </lineage>
</organism>
<evidence type="ECO:0000259" key="5">
    <source>
        <dbReference type="Pfam" id="PF00389"/>
    </source>
</evidence>
<dbReference type="SUPFAM" id="SSF51735">
    <property type="entry name" value="NAD(P)-binding Rossmann-fold domains"/>
    <property type="match status" value="1"/>
</dbReference>
<evidence type="ECO:0000313" key="7">
    <source>
        <dbReference type="EMBL" id="BBC29012.1"/>
    </source>
</evidence>
<dbReference type="SUPFAM" id="SSF52283">
    <property type="entry name" value="Formate/glycerate dehydrogenase catalytic domain-like"/>
    <property type="match status" value="1"/>
</dbReference>
<dbReference type="InterPro" id="IPR029753">
    <property type="entry name" value="D-isomer_DH_CS"/>
</dbReference>
<feature type="domain" description="D-isomer specific 2-hydroxyacid dehydrogenase catalytic" evidence="5">
    <location>
        <begin position="39"/>
        <end position="326"/>
    </location>
</feature>
<evidence type="ECO:0000256" key="3">
    <source>
        <dbReference type="ARBA" id="ARBA00023027"/>
    </source>
</evidence>
<comment type="similarity">
    <text evidence="1 4">Belongs to the D-isomer specific 2-hydroxyacid dehydrogenase family.</text>
</comment>
<dbReference type="Pfam" id="PF02826">
    <property type="entry name" value="2-Hacid_dh_C"/>
    <property type="match status" value="1"/>
</dbReference>
<dbReference type="InterPro" id="IPR029752">
    <property type="entry name" value="D-isomer_DH_CS1"/>
</dbReference>
<dbReference type="Proteomes" id="UP001321542">
    <property type="component" value="Chromosome"/>
</dbReference>
<evidence type="ECO:0000256" key="4">
    <source>
        <dbReference type="RuleBase" id="RU003719"/>
    </source>
</evidence>
<dbReference type="InterPro" id="IPR043322">
    <property type="entry name" value="CtBP"/>
</dbReference>
<dbReference type="Gene3D" id="3.40.50.720">
    <property type="entry name" value="NAD(P)-binding Rossmann-like Domain"/>
    <property type="match status" value="2"/>
</dbReference>
<dbReference type="EMBL" id="AP018448">
    <property type="protein sequence ID" value="BBC29012.1"/>
    <property type="molecule type" value="Genomic_DNA"/>
</dbReference>
<dbReference type="PROSITE" id="PS00670">
    <property type="entry name" value="D_2_HYDROXYACID_DH_2"/>
    <property type="match status" value="1"/>
</dbReference>
<protein>
    <recommendedName>
        <fullName evidence="9">D-3-phosphoglycerate dehydrogenase</fullName>
    </recommendedName>
</protein>
<keyword evidence="3" id="KW-0520">NAD</keyword>